<organism evidence="7 8">
    <name type="scientific">Rehmannia glutinosa</name>
    <name type="common">Chinese foxglove</name>
    <dbReference type="NCBI Taxonomy" id="99300"/>
    <lineage>
        <taxon>Eukaryota</taxon>
        <taxon>Viridiplantae</taxon>
        <taxon>Streptophyta</taxon>
        <taxon>Embryophyta</taxon>
        <taxon>Tracheophyta</taxon>
        <taxon>Spermatophyta</taxon>
        <taxon>Magnoliopsida</taxon>
        <taxon>eudicotyledons</taxon>
        <taxon>Gunneridae</taxon>
        <taxon>Pentapetalae</taxon>
        <taxon>asterids</taxon>
        <taxon>lamiids</taxon>
        <taxon>Lamiales</taxon>
        <taxon>Orobanchaceae</taxon>
        <taxon>Rehmannieae</taxon>
        <taxon>Rehmannia</taxon>
    </lineage>
</organism>
<name>A0ABR0WLQ1_REHGL</name>
<evidence type="ECO:0000256" key="5">
    <source>
        <dbReference type="ARBA" id="ARBA00022729"/>
    </source>
</evidence>
<keyword evidence="5" id="KW-0732">Signal</keyword>
<comment type="caution">
    <text evidence="7">The sequence shown here is derived from an EMBL/GenBank/DDBJ whole genome shotgun (WGS) entry which is preliminary data.</text>
</comment>
<gene>
    <name evidence="7" type="ORF">DH2020_018997</name>
</gene>
<evidence type="ECO:0000256" key="4">
    <source>
        <dbReference type="ARBA" id="ARBA00022702"/>
    </source>
</evidence>
<dbReference type="Pfam" id="PF05498">
    <property type="entry name" value="RALF"/>
    <property type="match status" value="1"/>
</dbReference>
<dbReference type="InterPro" id="IPR008801">
    <property type="entry name" value="RALF"/>
</dbReference>
<evidence type="ECO:0000256" key="6">
    <source>
        <dbReference type="ARBA" id="ARBA00023157"/>
    </source>
</evidence>
<keyword evidence="6" id="KW-1015">Disulfide bond</keyword>
<accession>A0ABR0WLQ1</accession>
<evidence type="ECO:0000256" key="1">
    <source>
        <dbReference type="ARBA" id="ARBA00004613"/>
    </source>
</evidence>
<reference evidence="7 8" key="1">
    <citation type="journal article" date="2021" name="Comput. Struct. Biotechnol. J.">
        <title>De novo genome assembly of the potent medicinal plant Rehmannia glutinosa using nanopore technology.</title>
        <authorList>
            <person name="Ma L."/>
            <person name="Dong C."/>
            <person name="Song C."/>
            <person name="Wang X."/>
            <person name="Zheng X."/>
            <person name="Niu Y."/>
            <person name="Chen S."/>
            <person name="Feng W."/>
        </authorList>
    </citation>
    <scope>NUCLEOTIDE SEQUENCE [LARGE SCALE GENOMIC DNA]</scope>
    <source>
        <strain evidence="7">DH-2019</strain>
    </source>
</reference>
<protein>
    <submittedName>
        <fullName evidence="7">Uncharacterized protein</fullName>
    </submittedName>
</protein>
<keyword evidence="3" id="KW-0964">Secreted</keyword>
<dbReference type="EMBL" id="JABTTQ020000010">
    <property type="protein sequence ID" value="KAK6148085.1"/>
    <property type="molecule type" value="Genomic_DNA"/>
</dbReference>
<keyword evidence="8" id="KW-1185">Reference proteome</keyword>
<dbReference type="Proteomes" id="UP001318860">
    <property type="component" value="Unassembled WGS sequence"/>
</dbReference>
<evidence type="ECO:0000313" key="7">
    <source>
        <dbReference type="EMBL" id="KAK6148085.1"/>
    </source>
</evidence>
<comment type="similarity">
    <text evidence="2">Belongs to the plant rapid alkalinization factor (RALF) family.</text>
</comment>
<evidence type="ECO:0000256" key="2">
    <source>
        <dbReference type="ARBA" id="ARBA00009178"/>
    </source>
</evidence>
<evidence type="ECO:0000313" key="8">
    <source>
        <dbReference type="Proteomes" id="UP001318860"/>
    </source>
</evidence>
<comment type="subcellular location">
    <subcellularLocation>
        <location evidence="1">Secreted</location>
    </subcellularLocation>
</comment>
<proteinExistence type="inferred from homology"/>
<keyword evidence="4" id="KW-0372">Hormone</keyword>
<evidence type="ECO:0000256" key="3">
    <source>
        <dbReference type="ARBA" id="ARBA00022525"/>
    </source>
</evidence>
<sequence length="106" mass="11665">MHLGIASNMFENAVGTPRNYVYPTSQVSAGGDHDAAAAAWLMPAMRSRCRGTAAECLENEDKEFELDSKLNRRILDTRHYISYGALQGTVSPTGVPKFLMLSIEED</sequence>